<accession>A0A328BA39</accession>
<evidence type="ECO:0000313" key="3">
    <source>
        <dbReference type="EMBL" id="RAK63659.1"/>
    </source>
</evidence>
<evidence type="ECO:0000313" key="4">
    <source>
        <dbReference type="Proteomes" id="UP000249524"/>
    </source>
</evidence>
<proteinExistence type="predicted"/>
<sequence>MTAGEPSPELKFIGGALMAVGGLIAALCGTCTVIFAGASIMDSFRHPGDLPSILLLVGAVGGLPTLIGVLLFRWGRRLRRPTAPTRGGDLAVFSDDAGGKP</sequence>
<keyword evidence="4" id="KW-1185">Reference proteome</keyword>
<protein>
    <submittedName>
        <fullName evidence="3">Uncharacterized protein</fullName>
    </submittedName>
</protein>
<keyword evidence="2" id="KW-0472">Membrane</keyword>
<organism evidence="3 4">
    <name type="scientific">Phenylobacterium kunshanense</name>
    <dbReference type="NCBI Taxonomy" id="1445034"/>
    <lineage>
        <taxon>Bacteria</taxon>
        <taxon>Pseudomonadati</taxon>
        <taxon>Pseudomonadota</taxon>
        <taxon>Alphaproteobacteria</taxon>
        <taxon>Caulobacterales</taxon>
        <taxon>Caulobacteraceae</taxon>
        <taxon>Phenylobacterium</taxon>
    </lineage>
</organism>
<dbReference type="SUPFAM" id="SSF103501">
    <property type="entry name" value="Respiratory nitrate reductase 1 gamma chain"/>
    <property type="match status" value="1"/>
</dbReference>
<dbReference type="EMBL" id="QFYS01000007">
    <property type="protein sequence ID" value="RAK63659.1"/>
    <property type="molecule type" value="Genomic_DNA"/>
</dbReference>
<feature type="region of interest" description="Disordered" evidence="1">
    <location>
        <begin position="82"/>
        <end position="101"/>
    </location>
</feature>
<dbReference type="AlphaFoldDB" id="A0A328BA39"/>
<feature type="transmembrane region" description="Helical" evidence="2">
    <location>
        <begin position="12"/>
        <end position="41"/>
    </location>
</feature>
<keyword evidence="2" id="KW-0812">Transmembrane</keyword>
<dbReference type="InterPro" id="IPR036197">
    <property type="entry name" value="NarG-like_sf"/>
</dbReference>
<evidence type="ECO:0000256" key="2">
    <source>
        <dbReference type="SAM" id="Phobius"/>
    </source>
</evidence>
<name>A0A328BA39_9CAUL</name>
<dbReference type="Proteomes" id="UP000249524">
    <property type="component" value="Unassembled WGS sequence"/>
</dbReference>
<reference evidence="3 4" key="1">
    <citation type="submission" date="2018-05" db="EMBL/GenBank/DDBJ databases">
        <authorList>
            <person name="Lanie J.A."/>
            <person name="Ng W.-L."/>
            <person name="Kazmierczak K.M."/>
            <person name="Andrzejewski T.M."/>
            <person name="Davidsen T.M."/>
            <person name="Wayne K.J."/>
            <person name="Tettelin H."/>
            <person name="Glass J.I."/>
            <person name="Rusch D."/>
            <person name="Podicherti R."/>
            <person name="Tsui H.-C.T."/>
            <person name="Winkler M.E."/>
        </authorList>
    </citation>
    <scope>NUCLEOTIDE SEQUENCE [LARGE SCALE GENOMIC DNA]</scope>
    <source>
        <strain evidence="3 4">BUT-10</strain>
    </source>
</reference>
<gene>
    <name evidence="3" type="ORF">DJ019_15495</name>
</gene>
<evidence type="ECO:0000256" key="1">
    <source>
        <dbReference type="SAM" id="MobiDB-lite"/>
    </source>
</evidence>
<keyword evidence="2" id="KW-1133">Transmembrane helix</keyword>
<feature type="transmembrane region" description="Helical" evidence="2">
    <location>
        <begin position="53"/>
        <end position="72"/>
    </location>
</feature>
<comment type="caution">
    <text evidence="3">The sequence shown here is derived from an EMBL/GenBank/DDBJ whole genome shotgun (WGS) entry which is preliminary data.</text>
</comment>
<dbReference type="RefSeq" id="WP_111276969.1">
    <property type="nucleotide sequence ID" value="NZ_QFYS01000007.1"/>
</dbReference>